<reference evidence="9 10" key="1">
    <citation type="journal article" date="2020" name="ISME J.">
        <title>Uncovering the hidden diversity of litter-decomposition mechanisms in mushroom-forming fungi.</title>
        <authorList>
            <person name="Floudas D."/>
            <person name="Bentzer J."/>
            <person name="Ahren D."/>
            <person name="Johansson T."/>
            <person name="Persson P."/>
            <person name="Tunlid A."/>
        </authorList>
    </citation>
    <scope>NUCLEOTIDE SEQUENCE [LARGE SCALE GENOMIC DNA]</scope>
    <source>
        <strain evidence="9 10">CBS 146.42</strain>
    </source>
</reference>
<accession>A0A8H5G6I6</accession>
<keyword evidence="10" id="KW-1185">Reference proteome</keyword>
<dbReference type="AlphaFoldDB" id="A0A8H5G6I6"/>
<dbReference type="SUPFAM" id="SSF81296">
    <property type="entry name" value="E set domains"/>
    <property type="match status" value="1"/>
</dbReference>
<comment type="function">
    <text evidence="1">Catalyzes the intermembrane transfer of phosphatidylglycerol and phosphatidylinositol.</text>
</comment>
<dbReference type="InterPro" id="IPR033917">
    <property type="entry name" value="ML_PG-PI_TP"/>
</dbReference>
<proteinExistence type="inferred from homology"/>
<keyword evidence="7" id="KW-0445">Lipid transport</keyword>
<protein>
    <recommendedName>
        <fullName evidence="4">Phosphatidylglycerol/phosphatidylinositol transfer protein</fullName>
    </recommendedName>
</protein>
<evidence type="ECO:0000256" key="4">
    <source>
        <dbReference type="ARBA" id="ARBA00016056"/>
    </source>
</evidence>
<dbReference type="InterPro" id="IPR003172">
    <property type="entry name" value="ML_dom"/>
</dbReference>
<gene>
    <name evidence="9" type="ORF">D9756_003361</name>
</gene>
<evidence type="ECO:0000259" key="8">
    <source>
        <dbReference type="SMART" id="SM00737"/>
    </source>
</evidence>
<dbReference type="PANTHER" id="PTHR11306:SF0">
    <property type="entry name" value="PHOSPHATIDYLGLYCEROL_PHOSPHATIDYLINOSITOL TRANSFER PROTEIN"/>
    <property type="match status" value="1"/>
</dbReference>
<dbReference type="PANTHER" id="PTHR11306">
    <property type="entry name" value="NIEMANN PICK TYPE C2 PROTEIN NPC2-RELATED"/>
    <property type="match status" value="1"/>
</dbReference>
<dbReference type="Proteomes" id="UP000559027">
    <property type="component" value="Unassembled WGS sequence"/>
</dbReference>
<evidence type="ECO:0000256" key="7">
    <source>
        <dbReference type="ARBA" id="ARBA00023055"/>
    </source>
</evidence>
<evidence type="ECO:0000313" key="10">
    <source>
        <dbReference type="Proteomes" id="UP000559027"/>
    </source>
</evidence>
<keyword evidence="6" id="KW-0732">Signal</keyword>
<organism evidence="9 10">
    <name type="scientific">Leucocoprinus leucothites</name>
    <dbReference type="NCBI Taxonomy" id="201217"/>
    <lineage>
        <taxon>Eukaryota</taxon>
        <taxon>Fungi</taxon>
        <taxon>Dikarya</taxon>
        <taxon>Basidiomycota</taxon>
        <taxon>Agaricomycotina</taxon>
        <taxon>Agaricomycetes</taxon>
        <taxon>Agaricomycetidae</taxon>
        <taxon>Agaricales</taxon>
        <taxon>Agaricineae</taxon>
        <taxon>Agaricaceae</taxon>
        <taxon>Leucocoprinus</taxon>
    </lineage>
</organism>
<dbReference type="Gene3D" id="2.70.220.10">
    <property type="entry name" value="Ganglioside GM2 activator"/>
    <property type="match status" value="1"/>
</dbReference>
<name>A0A8H5G6I6_9AGAR</name>
<evidence type="ECO:0000313" key="9">
    <source>
        <dbReference type="EMBL" id="KAF5359309.1"/>
    </source>
</evidence>
<dbReference type="GO" id="GO:0032934">
    <property type="term" value="F:sterol binding"/>
    <property type="evidence" value="ECO:0007669"/>
    <property type="project" value="InterPro"/>
</dbReference>
<dbReference type="InterPro" id="IPR014756">
    <property type="entry name" value="Ig_E-set"/>
</dbReference>
<evidence type="ECO:0000256" key="6">
    <source>
        <dbReference type="ARBA" id="ARBA00022729"/>
    </source>
</evidence>
<evidence type="ECO:0000256" key="1">
    <source>
        <dbReference type="ARBA" id="ARBA00002053"/>
    </source>
</evidence>
<dbReference type="GO" id="GO:0032366">
    <property type="term" value="P:intracellular sterol transport"/>
    <property type="evidence" value="ECO:0007669"/>
    <property type="project" value="InterPro"/>
</dbReference>
<dbReference type="EMBL" id="JAACJO010000004">
    <property type="protein sequence ID" value="KAF5359309.1"/>
    <property type="molecule type" value="Genomic_DNA"/>
</dbReference>
<comment type="subunit">
    <text evidence="3">Monomer.</text>
</comment>
<comment type="caution">
    <text evidence="9">The sequence shown here is derived from an EMBL/GenBank/DDBJ whole genome shotgun (WGS) entry which is preliminary data.</text>
</comment>
<dbReference type="InterPro" id="IPR039670">
    <property type="entry name" value="NPC2-like"/>
</dbReference>
<dbReference type="SMART" id="SM00737">
    <property type="entry name" value="ML"/>
    <property type="match status" value="1"/>
</dbReference>
<comment type="similarity">
    <text evidence="2">Belongs to the NPC2 family.</text>
</comment>
<feature type="domain" description="MD-2-related lipid-recognition" evidence="8">
    <location>
        <begin position="117"/>
        <end position="239"/>
    </location>
</feature>
<dbReference type="OrthoDB" id="6409159at2759"/>
<evidence type="ECO:0000256" key="3">
    <source>
        <dbReference type="ARBA" id="ARBA00011245"/>
    </source>
</evidence>
<sequence length="246" mass="26852">MDPRSDPVRPPLEPTYKNRGVIDRLHDVTTYGSRSGLYLSPQPVHNAGSRRRVDFLHSTLQFSFSTLTLTMRTFSIIGAVALSLGCIATANPLDAQVFLSTSDPSQAPLAPSKGVTYSNCGLPTDPIQIESVEVTPNPPKPGGEITVKVNARATEVIEDGAYAHVTVKLGLIKLLTKEFDLCEEARKAELSVQCPVQPGHYTVEHKVTLPKEVPRAKFTVDVLGYTVDDDDLMCLKLVADFIPHPF</sequence>
<dbReference type="Pfam" id="PF02221">
    <property type="entry name" value="E1_DerP2_DerF2"/>
    <property type="match status" value="1"/>
</dbReference>
<dbReference type="InterPro" id="IPR036846">
    <property type="entry name" value="GM2-AP_sf"/>
</dbReference>
<keyword evidence="5" id="KW-0813">Transport</keyword>
<dbReference type="CDD" id="cd00917">
    <property type="entry name" value="PG-PI_TP"/>
    <property type="match status" value="1"/>
</dbReference>
<evidence type="ECO:0000256" key="2">
    <source>
        <dbReference type="ARBA" id="ARBA00006370"/>
    </source>
</evidence>
<evidence type="ECO:0000256" key="5">
    <source>
        <dbReference type="ARBA" id="ARBA00022448"/>
    </source>
</evidence>